<evidence type="ECO:0000256" key="1">
    <source>
        <dbReference type="ARBA" id="ARBA00004141"/>
    </source>
</evidence>
<sequence length="546" mass="60102">MALSSVYNANPSFTFNPFLKNPAKYQSLFKSNTPFCFTSVQNNKPMKILKNPSCKNPRTDMVDPVVFYLSKIKKQESEKKDGNFSGIQDLLNLCGFGYWVQGFRCFPWLALNFHMANNLNMNPSTLQLVQNSANLPMVAKPLYGILSDALFIGGSHRLPYISIGVVLQMLSWGSMALIPVAREALPILMACVLLSNLGASVTEVAKDALVAEYGQKNKINGLQSYAFMALAAGGVLGNCVGGSLLLKTQNPKFMFLIFASLLSFQLVLSLTTKEESFHLPCSSNHHESISSCIKKQFSDLILAIKNDAVFKSLSWVVASYSMVPILSGSLFCYQTQVLNLDPFVIGMSKVIGQLLLLSVTILYNRYFKTISLRKLIGTVQILYACSLLLDLVLVKQINLKHGIPNNVFVVCISGVAEIINQFKILPFQVLFASLAPPGCEGSLMSFLASALCLSSICSGFLGVGMASLLGITSVDYSNLPLGIAVQSLAALVPVFWIHNLPDSLPSDEKEKKMGLSKKKRKTRRVGRVVFNMVFVYRRERESEAKR</sequence>
<evidence type="ECO:0000256" key="6">
    <source>
        <dbReference type="ARBA" id="ARBA00023136"/>
    </source>
</evidence>
<name>A0AAD8K0Z5_TARER</name>
<comment type="similarity">
    <text evidence="7">Belongs to the major facilitator superfamily. Phosphate:H(+) symporter (TC 2.A.1.9) family.</text>
</comment>
<keyword evidence="4 8" id="KW-0812">Transmembrane</keyword>
<accession>A0AAD8K0Z5</accession>
<dbReference type="NCBIfam" id="TIGR00788">
    <property type="entry name" value="fbt"/>
    <property type="match status" value="1"/>
</dbReference>
<dbReference type="InterPro" id="IPR004324">
    <property type="entry name" value="FBT"/>
</dbReference>
<keyword evidence="5 8" id="KW-1133">Transmembrane helix</keyword>
<evidence type="ECO:0000256" key="2">
    <source>
        <dbReference type="ARBA" id="ARBA00007015"/>
    </source>
</evidence>
<comment type="caution">
    <text evidence="9">The sequence shown here is derived from an EMBL/GenBank/DDBJ whole genome shotgun (WGS) entry which is preliminary data.</text>
</comment>
<dbReference type="EMBL" id="JAUHHV010000009">
    <property type="protein sequence ID" value="KAK1413669.1"/>
    <property type="molecule type" value="Genomic_DNA"/>
</dbReference>
<evidence type="ECO:0000256" key="3">
    <source>
        <dbReference type="ARBA" id="ARBA00022448"/>
    </source>
</evidence>
<keyword evidence="6 8" id="KW-0472">Membrane</keyword>
<feature type="transmembrane region" description="Helical" evidence="8">
    <location>
        <begin position="375"/>
        <end position="394"/>
    </location>
</feature>
<dbReference type="SUPFAM" id="SSF103473">
    <property type="entry name" value="MFS general substrate transporter"/>
    <property type="match status" value="1"/>
</dbReference>
<comment type="similarity">
    <text evidence="2">Belongs to the major facilitator superfamily. Folate-biopterin transporter (TC 2.A.71) family.</text>
</comment>
<evidence type="ECO:0000313" key="10">
    <source>
        <dbReference type="Proteomes" id="UP001229421"/>
    </source>
</evidence>
<protein>
    <submittedName>
        <fullName evidence="9">Uncharacterized protein</fullName>
    </submittedName>
</protein>
<comment type="subcellular location">
    <subcellularLocation>
        <location evidence="1">Membrane</location>
        <topology evidence="1">Multi-pass membrane protein</topology>
    </subcellularLocation>
</comment>
<dbReference type="PANTHER" id="PTHR31585">
    <property type="entry name" value="FOLATE-BIOPTERIN TRANSPORTER 1, CHLOROPLASTIC"/>
    <property type="match status" value="1"/>
</dbReference>
<dbReference type="AlphaFoldDB" id="A0AAD8K0Z5"/>
<evidence type="ECO:0000313" key="9">
    <source>
        <dbReference type="EMBL" id="KAK1413669.1"/>
    </source>
</evidence>
<dbReference type="InterPro" id="IPR036259">
    <property type="entry name" value="MFS_trans_sf"/>
</dbReference>
<dbReference type="InterPro" id="IPR039309">
    <property type="entry name" value="BT1"/>
</dbReference>
<evidence type="ECO:0000256" key="7">
    <source>
        <dbReference type="ARBA" id="ARBA00044504"/>
    </source>
</evidence>
<keyword evidence="3" id="KW-0813">Transport</keyword>
<proteinExistence type="inferred from homology"/>
<gene>
    <name evidence="9" type="ORF">QVD17_35445</name>
</gene>
<evidence type="ECO:0000256" key="8">
    <source>
        <dbReference type="SAM" id="Phobius"/>
    </source>
</evidence>
<dbReference type="Proteomes" id="UP001229421">
    <property type="component" value="Unassembled WGS sequence"/>
</dbReference>
<dbReference type="CDD" id="cd17484">
    <property type="entry name" value="MFS_FBT"/>
    <property type="match status" value="1"/>
</dbReference>
<reference evidence="9" key="1">
    <citation type="journal article" date="2023" name="bioRxiv">
        <title>Improved chromosome-level genome assembly for marigold (Tagetes erecta).</title>
        <authorList>
            <person name="Jiang F."/>
            <person name="Yuan L."/>
            <person name="Wang S."/>
            <person name="Wang H."/>
            <person name="Xu D."/>
            <person name="Wang A."/>
            <person name="Fan W."/>
        </authorList>
    </citation>
    <scope>NUCLEOTIDE SEQUENCE</scope>
    <source>
        <strain evidence="9">WSJ</strain>
        <tissue evidence="9">Leaf</tissue>
    </source>
</reference>
<dbReference type="PANTHER" id="PTHR31585:SF12">
    <property type="entry name" value="FOLATE-BIOPTERIN TRANSPORTER 9, CHLOROPLASTIC-RELATED"/>
    <property type="match status" value="1"/>
</dbReference>
<dbReference type="Pfam" id="PF03092">
    <property type="entry name" value="BT1"/>
    <property type="match status" value="1"/>
</dbReference>
<organism evidence="9 10">
    <name type="scientific">Tagetes erecta</name>
    <name type="common">African marigold</name>
    <dbReference type="NCBI Taxonomy" id="13708"/>
    <lineage>
        <taxon>Eukaryota</taxon>
        <taxon>Viridiplantae</taxon>
        <taxon>Streptophyta</taxon>
        <taxon>Embryophyta</taxon>
        <taxon>Tracheophyta</taxon>
        <taxon>Spermatophyta</taxon>
        <taxon>Magnoliopsida</taxon>
        <taxon>eudicotyledons</taxon>
        <taxon>Gunneridae</taxon>
        <taxon>Pentapetalae</taxon>
        <taxon>asterids</taxon>
        <taxon>campanulids</taxon>
        <taxon>Asterales</taxon>
        <taxon>Asteraceae</taxon>
        <taxon>Asteroideae</taxon>
        <taxon>Heliantheae alliance</taxon>
        <taxon>Tageteae</taxon>
        <taxon>Tagetes</taxon>
    </lineage>
</organism>
<feature type="transmembrane region" description="Helical" evidence="8">
    <location>
        <begin position="253"/>
        <end position="270"/>
    </location>
</feature>
<dbReference type="GO" id="GO:0016020">
    <property type="term" value="C:membrane"/>
    <property type="evidence" value="ECO:0007669"/>
    <property type="project" value="UniProtKB-SubCell"/>
</dbReference>
<dbReference type="Gene3D" id="1.20.1250.20">
    <property type="entry name" value="MFS general substrate transporter like domains"/>
    <property type="match status" value="1"/>
</dbReference>
<feature type="transmembrane region" description="Helical" evidence="8">
    <location>
        <begin position="225"/>
        <end position="246"/>
    </location>
</feature>
<evidence type="ECO:0000256" key="4">
    <source>
        <dbReference type="ARBA" id="ARBA00022692"/>
    </source>
</evidence>
<evidence type="ECO:0000256" key="5">
    <source>
        <dbReference type="ARBA" id="ARBA00022989"/>
    </source>
</evidence>
<feature type="transmembrane region" description="Helical" evidence="8">
    <location>
        <begin position="343"/>
        <end position="363"/>
    </location>
</feature>
<keyword evidence="10" id="KW-1185">Reference proteome</keyword>
<feature type="transmembrane region" description="Helical" evidence="8">
    <location>
        <begin position="446"/>
        <end position="471"/>
    </location>
</feature>
<feature type="transmembrane region" description="Helical" evidence="8">
    <location>
        <begin position="478"/>
        <end position="497"/>
    </location>
</feature>